<sequence>MSGVHLPDEPTLLQLRERFRGGEDTPLAAVARALDRVDAHDGTIHAFLAVDRDRALAEAETATKAWRAAGPRPALLGLPVSVKDTIEVSGMPTTYGSAVFRHNRRPDSVLAERLRRHGAIIIGKTNTSEFALRTDVRNRLTGPGRNPLDPARSCGGSSGGAAASVAAGMCAAAIGTDSAGSIRIPAAYQGLTGFKPSFRRLPWVQDWNAAPTRSHPGPITRDARDAWELTKTLGGPDWRDPASGLGPLADEEFERALSSGTDGLRVGFITEEAEASEEEAALARELADFLRDAFGALDRLRWDRLVPPPTPARVWPYAAEHVAAALRLSPDFFAAADELTDYARPIYEAGRTQSAVEYLHATSAERGRGLALRQALTAYDYAFSVVAPEAPRLTESTAPPQFPRLALLNLAGLPAVSVPFGAYRSGLPRAMQIIGRFGDDAGVLAMAEKLTRSL</sequence>
<evidence type="ECO:0000259" key="2">
    <source>
        <dbReference type="Pfam" id="PF01425"/>
    </source>
</evidence>
<feature type="domain" description="Amidase" evidence="2">
    <location>
        <begin position="29"/>
        <end position="444"/>
    </location>
</feature>
<dbReference type="PANTHER" id="PTHR11895">
    <property type="entry name" value="TRANSAMIDASE"/>
    <property type="match status" value="1"/>
</dbReference>
<organism evidence="3 4">
    <name type="scientific">Actinomadura chibensis</name>
    <dbReference type="NCBI Taxonomy" id="392828"/>
    <lineage>
        <taxon>Bacteria</taxon>
        <taxon>Bacillati</taxon>
        <taxon>Actinomycetota</taxon>
        <taxon>Actinomycetes</taxon>
        <taxon>Streptosporangiales</taxon>
        <taxon>Thermomonosporaceae</taxon>
        <taxon>Actinomadura</taxon>
    </lineage>
</organism>
<dbReference type="EMBL" id="VSFG01000005">
    <property type="protein sequence ID" value="TYB44002.1"/>
    <property type="molecule type" value="Genomic_DNA"/>
</dbReference>
<dbReference type="InterPro" id="IPR023631">
    <property type="entry name" value="Amidase_dom"/>
</dbReference>
<reference evidence="3 4" key="1">
    <citation type="submission" date="2019-08" db="EMBL/GenBank/DDBJ databases">
        <title>Actinomadura sp. nov. CYP1-5 isolated from mountain soil.</title>
        <authorList>
            <person name="Songsumanus A."/>
            <person name="Kuncharoen N."/>
            <person name="Kudo T."/>
            <person name="Yuki M."/>
            <person name="Igarashi Y."/>
            <person name="Tanasupawat S."/>
        </authorList>
    </citation>
    <scope>NUCLEOTIDE SEQUENCE [LARGE SCALE GENOMIC DNA]</scope>
    <source>
        <strain evidence="3 4">JCM 14158</strain>
    </source>
</reference>
<dbReference type="GO" id="GO:0003824">
    <property type="term" value="F:catalytic activity"/>
    <property type="evidence" value="ECO:0007669"/>
    <property type="project" value="InterPro"/>
</dbReference>
<dbReference type="Gene3D" id="3.90.1300.10">
    <property type="entry name" value="Amidase signature (AS) domain"/>
    <property type="match status" value="1"/>
</dbReference>
<evidence type="ECO:0000313" key="3">
    <source>
        <dbReference type="EMBL" id="TYB44002.1"/>
    </source>
</evidence>
<dbReference type="RefSeq" id="WP_067904191.1">
    <property type="nucleotide sequence ID" value="NZ_VSFG01000005.1"/>
</dbReference>
<dbReference type="Proteomes" id="UP000323380">
    <property type="component" value="Unassembled WGS sequence"/>
</dbReference>
<dbReference type="InterPro" id="IPR000120">
    <property type="entry name" value="Amidase"/>
</dbReference>
<dbReference type="AlphaFoldDB" id="A0A5D0NI01"/>
<comment type="caution">
    <text evidence="3">The sequence shown here is derived from an EMBL/GenBank/DDBJ whole genome shotgun (WGS) entry which is preliminary data.</text>
</comment>
<dbReference type="SUPFAM" id="SSF75304">
    <property type="entry name" value="Amidase signature (AS) enzymes"/>
    <property type="match status" value="1"/>
</dbReference>
<protein>
    <submittedName>
        <fullName evidence="3">Amidase</fullName>
    </submittedName>
</protein>
<gene>
    <name evidence="3" type="ORF">FXF69_23865</name>
</gene>
<dbReference type="InterPro" id="IPR036928">
    <property type="entry name" value="AS_sf"/>
</dbReference>
<dbReference type="Pfam" id="PF01425">
    <property type="entry name" value="Amidase"/>
    <property type="match status" value="1"/>
</dbReference>
<evidence type="ECO:0000313" key="4">
    <source>
        <dbReference type="Proteomes" id="UP000323380"/>
    </source>
</evidence>
<keyword evidence="4" id="KW-1185">Reference proteome</keyword>
<dbReference type="PROSITE" id="PS00571">
    <property type="entry name" value="AMIDASES"/>
    <property type="match status" value="1"/>
</dbReference>
<dbReference type="PANTHER" id="PTHR11895:SF7">
    <property type="entry name" value="GLUTAMYL-TRNA(GLN) AMIDOTRANSFERASE SUBUNIT A, MITOCHONDRIAL"/>
    <property type="match status" value="1"/>
</dbReference>
<comment type="similarity">
    <text evidence="1">Belongs to the amidase family.</text>
</comment>
<evidence type="ECO:0000256" key="1">
    <source>
        <dbReference type="ARBA" id="ARBA00009199"/>
    </source>
</evidence>
<accession>A0A5D0NI01</accession>
<dbReference type="STRING" id="1220554.GCA_001552135_07728"/>
<proteinExistence type="inferred from homology"/>
<dbReference type="InterPro" id="IPR020556">
    <property type="entry name" value="Amidase_CS"/>
</dbReference>
<name>A0A5D0NI01_9ACTN</name>